<dbReference type="EMBL" id="JAABOA010005256">
    <property type="protein sequence ID" value="KAF9577130.1"/>
    <property type="molecule type" value="Genomic_DNA"/>
</dbReference>
<sequence>MWAKREPILGADGTVNGFTITCLHPGCKVIYKNKDGSTGNIGRHLQDDHYLDANFINNSAFVPRQGPMDSMVVRGVKRSAEPWSKRDFEEAYLKFIITSKSSFRTIRNPSLQQLLNLANGAPSKAFVKLPSVNTLRRK</sequence>
<feature type="non-terminal residue" evidence="1">
    <location>
        <position position="138"/>
    </location>
</feature>
<keyword evidence="2" id="KW-1185">Reference proteome</keyword>
<accession>A0A9P6FM01</accession>
<dbReference type="OrthoDB" id="2406217at2759"/>
<evidence type="ECO:0000313" key="1">
    <source>
        <dbReference type="EMBL" id="KAF9577130.1"/>
    </source>
</evidence>
<gene>
    <name evidence="1" type="ORF">BGW38_007858</name>
</gene>
<dbReference type="AlphaFoldDB" id="A0A9P6FM01"/>
<name>A0A9P6FM01_9FUNG</name>
<reference evidence="1" key="1">
    <citation type="journal article" date="2020" name="Fungal Divers.">
        <title>Resolving the Mortierellaceae phylogeny through synthesis of multi-gene phylogenetics and phylogenomics.</title>
        <authorList>
            <person name="Vandepol N."/>
            <person name="Liber J."/>
            <person name="Desiro A."/>
            <person name="Na H."/>
            <person name="Kennedy M."/>
            <person name="Barry K."/>
            <person name="Grigoriev I.V."/>
            <person name="Miller A.N."/>
            <person name="O'Donnell K."/>
            <person name="Stajich J.E."/>
            <person name="Bonito G."/>
        </authorList>
    </citation>
    <scope>NUCLEOTIDE SEQUENCE</scope>
    <source>
        <strain evidence="1">KOD1015</strain>
    </source>
</reference>
<proteinExistence type="predicted"/>
<evidence type="ECO:0000313" key="2">
    <source>
        <dbReference type="Proteomes" id="UP000780801"/>
    </source>
</evidence>
<organism evidence="1 2">
    <name type="scientific">Lunasporangiospora selenospora</name>
    <dbReference type="NCBI Taxonomy" id="979761"/>
    <lineage>
        <taxon>Eukaryota</taxon>
        <taxon>Fungi</taxon>
        <taxon>Fungi incertae sedis</taxon>
        <taxon>Mucoromycota</taxon>
        <taxon>Mortierellomycotina</taxon>
        <taxon>Mortierellomycetes</taxon>
        <taxon>Mortierellales</taxon>
        <taxon>Mortierellaceae</taxon>
        <taxon>Lunasporangiospora</taxon>
    </lineage>
</organism>
<dbReference type="Proteomes" id="UP000780801">
    <property type="component" value="Unassembled WGS sequence"/>
</dbReference>
<comment type="caution">
    <text evidence="1">The sequence shown here is derived from an EMBL/GenBank/DDBJ whole genome shotgun (WGS) entry which is preliminary data.</text>
</comment>
<protein>
    <submittedName>
        <fullName evidence="1">Uncharacterized protein</fullName>
    </submittedName>
</protein>